<dbReference type="RefSeq" id="XP_005106767.1">
    <property type="nucleotide sequence ID" value="XM_005106710.3"/>
</dbReference>
<proteinExistence type="inferred from homology"/>
<dbReference type="Gene3D" id="3.40.50.1820">
    <property type="entry name" value="alpha/beta hydrolase"/>
    <property type="match status" value="1"/>
</dbReference>
<dbReference type="PANTHER" id="PTHR11034">
    <property type="entry name" value="N-MYC DOWNSTREAM REGULATED"/>
    <property type="match status" value="1"/>
</dbReference>
<accession>A0ABM0K1V5</accession>
<gene>
    <name evidence="4" type="primary">LOC101851366</name>
</gene>
<dbReference type="InterPro" id="IPR029058">
    <property type="entry name" value="AB_hydrolase_fold"/>
</dbReference>
<protein>
    <submittedName>
        <fullName evidence="4">Uncharacterized protein ZK1073.1 isoform X2</fullName>
    </submittedName>
</protein>
<sequence length="372" mass="41419">MSQAPLEAREISAPRVGRFKVHIQGDLKHCQFIILTVHDLGCNHSMWTNFLSSPAMEEINRRGAFIHVDVPGQEDEAPDLPAEYPPKHKSGLNVCYTFPSMQSLGEDLVCVLDQLDVKQVIGVGEGAGANIVARFAMAQPERVLGCVLIHCTGTTAGVMESLKDKVMNWKLEQIGMNPSTEAYLCLHRFGSFEKAENKEQLTRVIEFFQQSLRSKINPKNLKRFVQAFMKRSNIAEHVNKFKCRVLMVTGSKASFNHTVHNLFSRMRERLDKQDCEILEVDGVANVLEEKPERFAESLLYFLQGMGLVGGVPMPRVQRSSSIDSTGTPPGRTRSMSMEEADMPRGIYSMSPPKYGSPTRSGAEVLSTSPAKS</sequence>
<evidence type="ECO:0000256" key="1">
    <source>
        <dbReference type="ARBA" id="ARBA00005598"/>
    </source>
</evidence>
<keyword evidence="3" id="KW-1185">Reference proteome</keyword>
<feature type="region of interest" description="Disordered" evidence="2">
    <location>
        <begin position="315"/>
        <end position="372"/>
    </location>
</feature>
<dbReference type="InterPro" id="IPR004142">
    <property type="entry name" value="NDRG"/>
</dbReference>
<organism evidence="3 4">
    <name type="scientific">Aplysia californica</name>
    <name type="common">California sea hare</name>
    <dbReference type="NCBI Taxonomy" id="6500"/>
    <lineage>
        <taxon>Eukaryota</taxon>
        <taxon>Metazoa</taxon>
        <taxon>Spiralia</taxon>
        <taxon>Lophotrochozoa</taxon>
        <taxon>Mollusca</taxon>
        <taxon>Gastropoda</taxon>
        <taxon>Heterobranchia</taxon>
        <taxon>Euthyneura</taxon>
        <taxon>Tectipleura</taxon>
        <taxon>Aplysiida</taxon>
        <taxon>Aplysioidea</taxon>
        <taxon>Aplysiidae</taxon>
        <taxon>Aplysia</taxon>
    </lineage>
</organism>
<dbReference type="GeneID" id="101851366"/>
<evidence type="ECO:0000256" key="2">
    <source>
        <dbReference type="SAM" id="MobiDB-lite"/>
    </source>
</evidence>
<comment type="similarity">
    <text evidence="1">Belongs to the NDRG family.</text>
</comment>
<feature type="compositionally biased region" description="Polar residues" evidence="2">
    <location>
        <begin position="317"/>
        <end position="327"/>
    </location>
</feature>
<dbReference type="SUPFAM" id="SSF53474">
    <property type="entry name" value="alpha/beta-Hydrolases"/>
    <property type="match status" value="1"/>
</dbReference>
<dbReference type="Proteomes" id="UP000694888">
    <property type="component" value="Unplaced"/>
</dbReference>
<reference evidence="4" key="1">
    <citation type="submission" date="2025-08" db="UniProtKB">
        <authorList>
            <consortium name="RefSeq"/>
        </authorList>
    </citation>
    <scope>IDENTIFICATION</scope>
</reference>
<name>A0ABM0K1V5_APLCA</name>
<evidence type="ECO:0000313" key="3">
    <source>
        <dbReference type="Proteomes" id="UP000694888"/>
    </source>
</evidence>
<evidence type="ECO:0000313" key="4">
    <source>
        <dbReference type="RefSeq" id="XP_005106767.1"/>
    </source>
</evidence>
<dbReference type="Pfam" id="PF03096">
    <property type="entry name" value="Ndr"/>
    <property type="match status" value="1"/>
</dbReference>